<feature type="transmembrane region" description="Helical" evidence="2">
    <location>
        <begin position="188"/>
        <end position="209"/>
    </location>
</feature>
<evidence type="ECO:0000313" key="4">
    <source>
        <dbReference type="Proteomes" id="UP001612741"/>
    </source>
</evidence>
<keyword evidence="4" id="KW-1185">Reference proteome</keyword>
<dbReference type="GO" id="GO:0051301">
    <property type="term" value="P:cell division"/>
    <property type="evidence" value="ECO:0007669"/>
    <property type="project" value="UniProtKB-KW"/>
</dbReference>
<dbReference type="InterPro" id="IPR027417">
    <property type="entry name" value="P-loop_NTPase"/>
</dbReference>
<protein>
    <submittedName>
        <fullName evidence="3">Cell division protein FtsK</fullName>
    </submittedName>
</protein>
<dbReference type="EMBL" id="JBITGY010000006">
    <property type="protein sequence ID" value="MFI6500333.1"/>
    <property type="molecule type" value="Genomic_DNA"/>
</dbReference>
<comment type="caution">
    <text evidence="3">The sequence shown here is derived from an EMBL/GenBank/DDBJ whole genome shotgun (WGS) entry which is preliminary data.</text>
</comment>
<dbReference type="Gene3D" id="3.40.50.300">
    <property type="entry name" value="P-loop containing nucleotide triphosphate hydrolases"/>
    <property type="match status" value="1"/>
</dbReference>
<dbReference type="RefSeq" id="WP_397084170.1">
    <property type="nucleotide sequence ID" value="NZ_JBITGY010000006.1"/>
</dbReference>
<reference evidence="3 4" key="1">
    <citation type="submission" date="2024-10" db="EMBL/GenBank/DDBJ databases">
        <title>The Natural Products Discovery Center: Release of the First 8490 Sequenced Strains for Exploring Actinobacteria Biosynthetic Diversity.</title>
        <authorList>
            <person name="Kalkreuter E."/>
            <person name="Kautsar S.A."/>
            <person name="Yang D."/>
            <person name="Bader C.D."/>
            <person name="Teijaro C.N."/>
            <person name="Fluegel L."/>
            <person name="Davis C.M."/>
            <person name="Simpson J.R."/>
            <person name="Lauterbach L."/>
            <person name="Steele A.D."/>
            <person name="Gui C."/>
            <person name="Meng S."/>
            <person name="Li G."/>
            <person name="Viehrig K."/>
            <person name="Ye F."/>
            <person name="Su P."/>
            <person name="Kiefer A.F."/>
            <person name="Nichols A."/>
            <person name="Cepeda A.J."/>
            <person name="Yan W."/>
            <person name="Fan B."/>
            <person name="Jiang Y."/>
            <person name="Adhikari A."/>
            <person name="Zheng C.-J."/>
            <person name="Schuster L."/>
            <person name="Cowan T.M."/>
            <person name="Smanski M.J."/>
            <person name="Chevrette M.G."/>
            <person name="De Carvalho L.P.S."/>
            <person name="Shen B."/>
        </authorList>
    </citation>
    <scope>NUCLEOTIDE SEQUENCE [LARGE SCALE GENOMIC DNA]</scope>
    <source>
        <strain evidence="3 4">NPDC050545</strain>
    </source>
</reference>
<dbReference type="SUPFAM" id="SSF52540">
    <property type="entry name" value="P-loop containing nucleoside triphosphate hydrolases"/>
    <property type="match status" value="1"/>
</dbReference>
<evidence type="ECO:0000256" key="2">
    <source>
        <dbReference type="SAM" id="Phobius"/>
    </source>
</evidence>
<keyword evidence="2" id="KW-0812">Transmembrane</keyword>
<keyword evidence="2" id="KW-1133">Transmembrane helix</keyword>
<evidence type="ECO:0000313" key="3">
    <source>
        <dbReference type="EMBL" id="MFI6500333.1"/>
    </source>
</evidence>
<proteinExistence type="predicted"/>
<feature type="compositionally biased region" description="Polar residues" evidence="1">
    <location>
        <begin position="713"/>
        <end position="723"/>
    </location>
</feature>
<name>A0ABW7YWM8_9ACTN</name>
<sequence length="733" mass="79333">MTRPPPGPHEKRTPLPSPPLGEFAWSDPPTETDHPVSDGLSDDTAGRAPDDDAFFDRESVPADQSVVGPPVDRPDDGTPPDQSQNGQRRAPILPPWMRTRAGRRAMLAWWARDAAYVLGYHTVRLPKYAVKTAVYAPVGFISGIARVLRWASAEEGNWTLRQAAADRNDPATWLRLDKQRERQARWRWSVLLLVSLLTGASVASLLLLDVTIPDWPRWALLTVLVPLLARAGRPEDKPITDRVSQSPRYRKLTAELVRRALLSIGIAAINQAVAKDQHAISFPADIHRDGPGHLAIVDLPFGVEAADVVARRGRLASAMRLPLDQVWPEVAADRPGRLALWIGYQPASKMQAPSWPLLKSGSVDVFTSFPIFVTPRMEIVNAMLIFRNWLIGGQPGSGKTFLLRLLVLAASLDPGAELRGYEFKGVGDFTVVEPVCAEYGNGQDDETIGRAAALIKWLYHTECQQRAAKVAHYHALGMAPENKVTPELASRQGSGLHPLVVFLNEAQELFQHRDHGSEAGLLCEKVIKLGRALGVILLLDTQIPDKDSLPTGITRNVNTRVCLSVRDQVANDMILGTGMYKASYRATVFEPGDDTGPGDAGWGMVVGVGKPGARRSFEVNTDQAKQVITRAIEMRVAAGTMPAPTRRPGPTHPPTTCCPISRGFGLRGTRPSGTCSCASGRPSSGLRHTADGVLSSSPAPSNRLGSRSDRSAAVSTVRSTPGAASTARISPAS</sequence>
<accession>A0ABW7YWM8</accession>
<keyword evidence="2" id="KW-0472">Membrane</keyword>
<feature type="compositionally biased region" description="Polar residues" evidence="1">
    <location>
        <begin position="694"/>
        <end position="705"/>
    </location>
</feature>
<organism evidence="3 4">
    <name type="scientific">Nonomuraea typhae</name>
    <dbReference type="NCBI Taxonomy" id="2603600"/>
    <lineage>
        <taxon>Bacteria</taxon>
        <taxon>Bacillati</taxon>
        <taxon>Actinomycetota</taxon>
        <taxon>Actinomycetes</taxon>
        <taxon>Streptosporangiales</taxon>
        <taxon>Streptosporangiaceae</taxon>
        <taxon>Nonomuraea</taxon>
    </lineage>
</organism>
<dbReference type="Proteomes" id="UP001612741">
    <property type="component" value="Unassembled WGS sequence"/>
</dbReference>
<keyword evidence="3" id="KW-0131">Cell cycle</keyword>
<gene>
    <name evidence="3" type="ORF">ACIBG2_23335</name>
</gene>
<feature type="region of interest" description="Disordered" evidence="1">
    <location>
        <begin position="669"/>
        <end position="733"/>
    </location>
</feature>
<evidence type="ECO:0000256" key="1">
    <source>
        <dbReference type="SAM" id="MobiDB-lite"/>
    </source>
</evidence>
<feature type="region of interest" description="Disordered" evidence="1">
    <location>
        <begin position="1"/>
        <end position="94"/>
    </location>
</feature>
<feature type="compositionally biased region" description="Basic and acidic residues" evidence="1">
    <location>
        <begin position="44"/>
        <end position="60"/>
    </location>
</feature>
<keyword evidence="3" id="KW-0132">Cell division</keyword>